<sequence length="250" mass="28059">MRSVAIHSGILRGHVEALAGMAAAGRGMRRAVTERLLAESVFLGGALRAPPSVAVALFRVRESVGSQRKVRLRDGLEVPVREIRPEDAAALRRFHSRLSERSIRLRFFGPKPELTGERARYFAEVDGEDRYALVALDPEDPDEIIGVVRFDRDREDGEAAEYAAVVEDRWQGRGLGSALTRELVGAAQERGVKRLNALVMPGNRPMIRLLRHLDLPEKMYREDGVERVEISLSQEAKRQKVLRENTNYNA</sequence>
<comment type="caution">
    <text evidence="2">The sequence shown here is derived from an EMBL/GenBank/DDBJ whole genome shotgun (WGS) entry which is preliminary data.</text>
</comment>
<dbReference type="GO" id="GO:0016747">
    <property type="term" value="F:acyltransferase activity, transferring groups other than amino-acyl groups"/>
    <property type="evidence" value="ECO:0007669"/>
    <property type="project" value="InterPro"/>
</dbReference>
<evidence type="ECO:0000313" key="3">
    <source>
        <dbReference type="Proteomes" id="UP000295244"/>
    </source>
</evidence>
<protein>
    <submittedName>
        <fullName evidence="2">GNAT family N-acetyltransferase</fullName>
    </submittedName>
</protein>
<dbReference type="RefSeq" id="WP_132691811.1">
    <property type="nucleotide sequence ID" value="NZ_SKBU01000018.1"/>
</dbReference>
<dbReference type="OrthoDB" id="5516749at2"/>
<evidence type="ECO:0000259" key="1">
    <source>
        <dbReference type="PROSITE" id="PS51186"/>
    </source>
</evidence>
<dbReference type="PROSITE" id="PS51186">
    <property type="entry name" value="GNAT"/>
    <property type="match status" value="1"/>
</dbReference>
<dbReference type="CDD" id="cd04301">
    <property type="entry name" value="NAT_SF"/>
    <property type="match status" value="1"/>
</dbReference>
<dbReference type="SUPFAM" id="SSF55729">
    <property type="entry name" value="Acyl-CoA N-acyltransferases (Nat)"/>
    <property type="match status" value="1"/>
</dbReference>
<name>A0A4R1BG72_9ACTN</name>
<dbReference type="Proteomes" id="UP000295244">
    <property type="component" value="Unassembled WGS sequence"/>
</dbReference>
<gene>
    <name evidence="2" type="ORF">E0L93_10900</name>
</gene>
<organism evidence="2 3">
    <name type="scientific">Rubrobacter taiwanensis</name>
    <dbReference type="NCBI Taxonomy" id="185139"/>
    <lineage>
        <taxon>Bacteria</taxon>
        <taxon>Bacillati</taxon>
        <taxon>Actinomycetota</taxon>
        <taxon>Rubrobacteria</taxon>
        <taxon>Rubrobacterales</taxon>
        <taxon>Rubrobacteraceae</taxon>
        <taxon>Rubrobacter</taxon>
    </lineage>
</organism>
<dbReference type="AlphaFoldDB" id="A0A4R1BG72"/>
<keyword evidence="2" id="KW-0808">Transferase</keyword>
<dbReference type="InterPro" id="IPR000182">
    <property type="entry name" value="GNAT_dom"/>
</dbReference>
<keyword evidence="3" id="KW-1185">Reference proteome</keyword>
<dbReference type="InterPro" id="IPR016181">
    <property type="entry name" value="Acyl_CoA_acyltransferase"/>
</dbReference>
<evidence type="ECO:0000313" key="2">
    <source>
        <dbReference type="EMBL" id="TCJ16173.1"/>
    </source>
</evidence>
<dbReference type="EMBL" id="SKBU01000018">
    <property type="protein sequence ID" value="TCJ16173.1"/>
    <property type="molecule type" value="Genomic_DNA"/>
</dbReference>
<dbReference type="Pfam" id="PF00583">
    <property type="entry name" value="Acetyltransf_1"/>
    <property type="match status" value="1"/>
</dbReference>
<feature type="domain" description="N-acetyltransferase" evidence="1">
    <location>
        <begin position="78"/>
        <end position="237"/>
    </location>
</feature>
<proteinExistence type="predicted"/>
<reference evidence="2 3" key="1">
    <citation type="submission" date="2019-03" db="EMBL/GenBank/DDBJ databases">
        <title>Whole genome sequence of a novel Rubrobacter taiwanensis strain, isolated from Yellowstone National Park.</title>
        <authorList>
            <person name="Freed S."/>
            <person name="Ramaley R.F."/>
            <person name="Kyndt J.A."/>
        </authorList>
    </citation>
    <scope>NUCLEOTIDE SEQUENCE [LARGE SCALE GENOMIC DNA]</scope>
    <source>
        <strain evidence="2 3">Yellowstone</strain>
    </source>
</reference>
<accession>A0A4R1BG72</accession>
<dbReference type="Gene3D" id="3.40.630.30">
    <property type="match status" value="1"/>
</dbReference>